<dbReference type="EMBL" id="VICG01000007">
    <property type="protein sequence ID" value="KAA8570059.1"/>
    <property type="molecule type" value="Genomic_DNA"/>
</dbReference>
<reference evidence="1 2" key="1">
    <citation type="submission" date="2019-06" db="EMBL/GenBank/DDBJ databases">
        <title>Genome Sequence of the Brown Rot Fungal Pathogen Monilinia fructicola.</title>
        <authorList>
            <person name="De Miccolis Angelini R.M."/>
            <person name="Landi L."/>
            <person name="Abate D."/>
            <person name="Pollastro S."/>
            <person name="Romanazzi G."/>
            <person name="Faretra F."/>
        </authorList>
    </citation>
    <scope>NUCLEOTIDE SEQUENCE [LARGE SCALE GENOMIC DNA]</scope>
    <source>
        <strain evidence="1 2">Mfrc123</strain>
    </source>
</reference>
<dbReference type="Proteomes" id="UP000322873">
    <property type="component" value="Unassembled WGS sequence"/>
</dbReference>
<evidence type="ECO:0000313" key="2">
    <source>
        <dbReference type="Proteomes" id="UP000322873"/>
    </source>
</evidence>
<organism evidence="1 2">
    <name type="scientific">Monilinia fructicola</name>
    <name type="common">Brown rot fungus</name>
    <name type="synonym">Ciboria fructicola</name>
    <dbReference type="NCBI Taxonomy" id="38448"/>
    <lineage>
        <taxon>Eukaryota</taxon>
        <taxon>Fungi</taxon>
        <taxon>Dikarya</taxon>
        <taxon>Ascomycota</taxon>
        <taxon>Pezizomycotina</taxon>
        <taxon>Leotiomycetes</taxon>
        <taxon>Helotiales</taxon>
        <taxon>Sclerotiniaceae</taxon>
        <taxon>Monilinia</taxon>
    </lineage>
</organism>
<proteinExistence type="predicted"/>
<evidence type="ECO:0000313" key="1">
    <source>
        <dbReference type="EMBL" id="KAA8570059.1"/>
    </source>
</evidence>
<name>A0A5M9JPW4_MONFR</name>
<dbReference type="Pfam" id="PF06687">
    <property type="entry name" value="SUR7"/>
    <property type="match status" value="1"/>
</dbReference>
<keyword evidence="2" id="KW-1185">Reference proteome</keyword>
<comment type="caution">
    <text evidence="1">The sequence shown here is derived from an EMBL/GenBank/DDBJ whole genome shotgun (WGS) entry which is preliminary data.</text>
</comment>
<gene>
    <name evidence="1" type="ORF">EYC84_002394</name>
</gene>
<sequence>MGFRSLSLCCAIWLNSRKFTLHRKHPPTSRSPPQLSSVLKSLSRNVLPARIPPSTSQRRTLIWPIVIKSVLWGYCATTGKNRTCSSPKFNWAASSLNTSSIDTLAASTGTNITLPSDIKHALKTFTVVSKWTQVVYIIALIATAQPNSSWVSLPSAREPLHA</sequence>
<dbReference type="GO" id="GO:0005886">
    <property type="term" value="C:plasma membrane"/>
    <property type="evidence" value="ECO:0007669"/>
    <property type="project" value="InterPro"/>
</dbReference>
<dbReference type="InterPro" id="IPR009571">
    <property type="entry name" value="SUR7/Rim9-like_fungi"/>
</dbReference>
<dbReference type="VEuPathDB" id="FungiDB:MFRU_005g02110"/>
<protein>
    <submittedName>
        <fullName evidence="1">Uncharacterized protein</fullName>
    </submittedName>
</protein>
<dbReference type="AlphaFoldDB" id="A0A5M9JPW4"/>
<accession>A0A5M9JPW4</accession>